<reference evidence="8" key="2">
    <citation type="submission" date="2020-09" db="EMBL/GenBank/DDBJ databases">
        <authorList>
            <person name="Sun Q."/>
            <person name="Ohkuma M."/>
        </authorList>
    </citation>
    <scope>NUCLEOTIDE SEQUENCE</scope>
    <source>
        <strain evidence="8">JCM 4988</strain>
    </source>
</reference>
<keyword evidence="4 7" id="KW-1133">Transmembrane helix</keyword>
<feature type="compositionally biased region" description="Basic and acidic residues" evidence="6">
    <location>
        <begin position="388"/>
        <end position="409"/>
    </location>
</feature>
<evidence type="ECO:0000313" key="9">
    <source>
        <dbReference type="Proteomes" id="UP000630936"/>
    </source>
</evidence>
<name>A0A918Q0R3_9ACTN</name>
<dbReference type="Pfam" id="PF06081">
    <property type="entry name" value="ArAE_1"/>
    <property type="match status" value="1"/>
</dbReference>
<evidence type="ECO:0000256" key="7">
    <source>
        <dbReference type="SAM" id="Phobius"/>
    </source>
</evidence>
<feature type="transmembrane region" description="Helical" evidence="7">
    <location>
        <begin position="126"/>
        <end position="144"/>
    </location>
</feature>
<keyword evidence="9" id="KW-1185">Reference proteome</keyword>
<evidence type="ECO:0000313" key="8">
    <source>
        <dbReference type="EMBL" id="GGZ30013.1"/>
    </source>
</evidence>
<sequence length="417" mass="45594">MAALAETRKPAGGRIERIATFIRRCRGEPAVVQTLRATAAATIAYAVALWLSSEPAPLTAPLTALLVVQVTLYSTLTTGIRRVNSVVAGVLIASAFSVLVGLSWWSLGLIILASLAVGYTVRVGEFVPEVAISAMLVLGVTRVADTAWDRVLETLIGAVVGLLFNVLLPPVWVGSAGESLAGLSRRMRGLLLSMGEELSSPTTVETAAARLHEARRIDDDIAEVDAALRQAEDSLRLNPRVREGLLNRVVLRTGLDTLEICAVVLRVMARTMTDLAVQRREERLFPTEVGRALEELLAHVADALVSFAVLVTSQVSASAEAAERRLAGELASASAARERTAELLLDGVRRDPRHWQLHGALLTEIDRILDELDPGHRSRRLLEELDRGAREQREKHPRLDALRRRAEERKHRRTARH</sequence>
<dbReference type="Proteomes" id="UP000630936">
    <property type="component" value="Unassembled WGS sequence"/>
</dbReference>
<evidence type="ECO:0000256" key="6">
    <source>
        <dbReference type="SAM" id="MobiDB-lite"/>
    </source>
</evidence>
<dbReference type="GO" id="GO:0005886">
    <property type="term" value="C:plasma membrane"/>
    <property type="evidence" value="ECO:0007669"/>
    <property type="project" value="UniProtKB-SubCell"/>
</dbReference>
<organism evidence="8 9">
    <name type="scientific">Streptomyces inusitatus</name>
    <dbReference type="NCBI Taxonomy" id="68221"/>
    <lineage>
        <taxon>Bacteria</taxon>
        <taxon>Bacillati</taxon>
        <taxon>Actinomycetota</taxon>
        <taxon>Actinomycetes</taxon>
        <taxon>Kitasatosporales</taxon>
        <taxon>Streptomycetaceae</taxon>
        <taxon>Streptomyces</taxon>
    </lineage>
</organism>
<reference evidence="8" key="1">
    <citation type="journal article" date="2014" name="Int. J. Syst. Evol. Microbiol.">
        <title>Complete genome sequence of Corynebacterium casei LMG S-19264T (=DSM 44701T), isolated from a smear-ripened cheese.</title>
        <authorList>
            <consortium name="US DOE Joint Genome Institute (JGI-PGF)"/>
            <person name="Walter F."/>
            <person name="Albersmeier A."/>
            <person name="Kalinowski J."/>
            <person name="Ruckert C."/>
        </authorList>
    </citation>
    <scope>NUCLEOTIDE SEQUENCE</scope>
    <source>
        <strain evidence="8">JCM 4988</strain>
    </source>
</reference>
<feature type="region of interest" description="Disordered" evidence="6">
    <location>
        <begin position="388"/>
        <end position="417"/>
    </location>
</feature>
<evidence type="ECO:0000256" key="2">
    <source>
        <dbReference type="ARBA" id="ARBA00022475"/>
    </source>
</evidence>
<feature type="transmembrane region" description="Helical" evidence="7">
    <location>
        <begin position="88"/>
        <end position="120"/>
    </location>
</feature>
<keyword evidence="5 7" id="KW-0472">Membrane</keyword>
<evidence type="ECO:0000256" key="4">
    <source>
        <dbReference type="ARBA" id="ARBA00022989"/>
    </source>
</evidence>
<evidence type="ECO:0000256" key="5">
    <source>
        <dbReference type="ARBA" id="ARBA00023136"/>
    </source>
</evidence>
<keyword evidence="2" id="KW-1003">Cell membrane</keyword>
<dbReference type="InterPro" id="IPR010343">
    <property type="entry name" value="ArAE_1"/>
</dbReference>
<evidence type="ECO:0000256" key="1">
    <source>
        <dbReference type="ARBA" id="ARBA00004651"/>
    </source>
</evidence>
<feature type="transmembrane region" description="Helical" evidence="7">
    <location>
        <begin position="30"/>
        <end position="52"/>
    </location>
</feature>
<comment type="caution">
    <text evidence="8">The sequence shown here is derived from an EMBL/GenBank/DDBJ whole genome shotgun (WGS) entry which is preliminary data.</text>
</comment>
<proteinExistence type="predicted"/>
<feature type="transmembrane region" description="Helical" evidence="7">
    <location>
        <begin position="58"/>
        <end position="76"/>
    </location>
</feature>
<evidence type="ECO:0000256" key="3">
    <source>
        <dbReference type="ARBA" id="ARBA00022692"/>
    </source>
</evidence>
<dbReference type="AlphaFoldDB" id="A0A918Q0R3"/>
<feature type="transmembrane region" description="Helical" evidence="7">
    <location>
        <begin position="151"/>
        <end position="172"/>
    </location>
</feature>
<accession>A0A918Q0R3</accession>
<keyword evidence="3 7" id="KW-0812">Transmembrane</keyword>
<dbReference type="EMBL" id="BMWG01000005">
    <property type="protein sequence ID" value="GGZ30013.1"/>
    <property type="molecule type" value="Genomic_DNA"/>
</dbReference>
<protein>
    <submittedName>
        <fullName evidence="8">FUSC family protein</fullName>
    </submittedName>
</protein>
<gene>
    <name evidence="8" type="ORF">GCM10010387_24360</name>
</gene>
<comment type="subcellular location">
    <subcellularLocation>
        <location evidence="1">Cell membrane</location>
        <topology evidence="1">Multi-pass membrane protein</topology>
    </subcellularLocation>
</comment>